<dbReference type="PANTHER" id="PTHR46184">
    <property type="entry name" value="UNCONVENTIONAL MYOSIN-IXB-LIKE PROTEIN"/>
    <property type="match status" value="1"/>
</dbReference>
<sequence>MAKSLYSALFDWIVFRINHALLNIKDLEETTKEEYRAEGISWRNIEYIDNTGCINLISKKPTALFHLLDEECNFPQATNQTLLDKFKRQHEGNSYIEFPAVMEPAFIIRHYAGKVKYGVKVRWIFHPNLKAIFLCQVKDDLYPKKGRHKTLNKFYISVSPTQDFREKNTDHMRPDIVALLKSSKNAFICSLIGIDPSATFRWAVLRAYFRALVAFREAGKRHTHKKIGEKVHLEQLL</sequence>
<protein>
    <submittedName>
        <fullName evidence="7">Unconventional myosin-IXAa</fullName>
    </submittedName>
</protein>
<comment type="caution">
    <text evidence="5">Lacks conserved residue(s) required for the propagation of feature annotation.</text>
</comment>
<keyword evidence="8" id="KW-1185">Reference proteome</keyword>
<gene>
    <name evidence="7" type="primary">MYO9AA_2</name>
    <name evidence="7" type="ORF">XENOCAPTIV_014923</name>
</gene>
<dbReference type="InterPro" id="IPR046987">
    <property type="entry name" value="Myo9"/>
</dbReference>
<keyword evidence="5" id="KW-0505">Motor protein</keyword>
<dbReference type="Proteomes" id="UP001434883">
    <property type="component" value="Unassembled WGS sequence"/>
</dbReference>
<name>A0ABV0RAX9_9TELE</name>
<proteinExistence type="inferred from homology"/>
<keyword evidence="3" id="KW-0963">Cytoplasm</keyword>
<evidence type="ECO:0000256" key="4">
    <source>
        <dbReference type="ARBA" id="ARBA00023136"/>
    </source>
</evidence>
<reference evidence="7 8" key="1">
    <citation type="submission" date="2021-06" db="EMBL/GenBank/DDBJ databases">
        <authorList>
            <person name="Palmer J.M."/>
        </authorList>
    </citation>
    <scope>NUCLEOTIDE SEQUENCE [LARGE SCALE GENOMIC DNA]</scope>
    <source>
        <strain evidence="7 8">XC_2019</strain>
        <tissue evidence="7">Muscle</tissue>
    </source>
</reference>
<evidence type="ECO:0000256" key="5">
    <source>
        <dbReference type="PROSITE-ProRule" id="PRU00782"/>
    </source>
</evidence>
<dbReference type="Gene3D" id="1.20.58.530">
    <property type="match status" value="1"/>
</dbReference>
<keyword evidence="5" id="KW-0009">Actin-binding</keyword>
<comment type="similarity">
    <text evidence="5">Belongs to the TRAFAC class myosin-kinesin ATPase superfamily. Myosin family.</text>
</comment>
<keyword evidence="4" id="KW-0472">Membrane</keyword>
<dbReference type="InterPro" id="IPR001609">
    <property type="entry name" value="Myosin_head_motor_dom-like"/>
</dbReference>
<evidence type="ECO:0000256" key="2">
    <source>
        <dbReference type="ARBA" id="ARBA00004496"/>
    </source>
</evidence>
<evidence type="ECO:0000259" key="6">
    <source>
        <dbReference type="PROSITE" id="PS51456"/>
    </source>
</evidence>
<dbReference type="PANTHER" id="PTHR46184:SF3">
    <property type="entry name" value="UNCONVENTIONAL MYOSIN-IXA"/>
    <property type="match status" value="1"/>
</dbReference>
<accession>A0ABV0RAX9</accession>
<feature type="domain" description="Myosin motor" evidence="6">
    <location>
        <begin position="1"/>
        <end position="117"/>
    </location>
</feature>
<comment type="caution">
    <text evidence="7">The sequence shown here is derived from an EMBL/GenBank/DDBJ whole genome shotgun (WGS) entry which is preliminary data.</text>
</comment>
<organism evidence="7 8">
    <name type="scientific">Xenoophorus captivus</name>
    <dbReference type="NCBI Taxonomy" id="1517983"/>
    <lineage>
        <taxon>Eukaryota</taxon>
        <taxon>Metazoa</taxon>
        <taxon>Chordata</taxon>
        <taxon>Craniata</taxon>
        <taxon>Vertebrata</taxon>
        <taxon>Euteleostomi</taxon>
        <taxon>Actinopterygii</taxon>
        <taxon>Neopterygii</taxon>
        <taxon>Teleostei</taxon>
        <taxon>Neoteleostei</taxon>
        <taxon>Acanthomorphata</taxon>
        <taxon>Ovalentaria</taxon>
        <taxon>Atherinomorphae</taxon>
        <taxon>Cyprinodontiformes</taxon>
        <taxon>Goodeidae</taxon>
        <taxon>Xenoophorus</taxon>
    </lineage>
</organism>
<dbReference type="PROSITE" id="PS51456">
    <property type="entry name" value="MYOSIN_MOTOR"/>
    <property type="match status" value="1"/>
</dbReference>
<dbReference type="InterPro" id="IPR027417">
    <property type="entry name" value="P-loop_NTPase"/>
</dbReference>
<comment type="subcellular location">
    <subcellularLocation>
        <location evidence="2">Cytoplasm</location>
    </subcellularLocation>
    <subcellularLocation>
        <location evidence="1">Membrane</location>
    </subcellularLocation>
</comment>
<evidence type="ECO:0000313" key="8">
    <source>
        <dbReference type="Proteomes" id="UP001434883"/>
    </source>
</evidence>
<dbReference type="EMBL" id="JAHRIN010042041">
    <property type="protein sequence ID" value="MEQ2205308.1"/>
    <property type="molecule type" value="Genomic_DNA"/>
</dbReference>
<keyword evidence="5" id="KW-0518">Myosin</keyword>
<evidence type="ECO:0000256" key="1">
    <source>
        <dbReference type="ARBA" id="ARBA00004370"/>
    </source>
</evidence>
<evidence type="ECO:0000256" key="3">
    <source>
        <dbReference type="ARBA" id="ARBA00022490"/>
    </source>
</evidence>
<dbReference type="Pfam" id="PF00063">
    <property type="entry name" value="Myosin_head"/>
    <property type="match status" value="1"/>
</dbReference>
<dbReference type="SUPFAM" id="SSF52540">
    <property type="entry name" value="P-loop containing nucleoside triphosphate hydrolases"/>
    <property type="match status" value="1"/>
</dbReference>
<evidence type="ECO:0000313" key="7">
    <source>
        <dbReference type="EMBL" id="MEQ2205308.1"/>
    </source>
</evidence>